<accession>A0ACB9EH46</accession>
<reference evidence="1 2" key="2">
    <citation type="journal article" date="2022" name="Mol. Ecol. Resour.">
        <title>The genomes of chicory, endive, great burdock and yacon provide insights into Asteraceae paleo-polyploidization history and plant inulin production.</title>
        <authorList>
            <person name="Fan W."/>
            <person name="Wang S."/>
            <person name="Wang H."/>
            <person name="Wang A."/>
            <person name="Jiang F."/>
            <person name="Liu H."/>
            <person name="Zhao H."/>
            <person name="Xu D."/>
            <person name="Zhang Y."/>
        </authorList>
    </citation>
    <scope>NUCLEOTIDE SEQUENCE [LARGE SCALE GENOMIC DNA]</scope>
    <source>
        <strain evidence="2">cv. Niubang</strain>
    </source>
</reference>
<evidence type="ECO:0000313" key="1">
    <source>
        <dbReference type="EMBL" id="KAI3758071.1"/>
    </source>
</evidence>
<sequence length="71" mass="7919">MQPKSQLFQALAKYTGDFSRDFGCGLGGARPPVRLFGFQPLHSYRCLLQSHSTPFDYKIYSSAPNFSIVDG</sequence>
<reference evidence="2" key="1">
    <citation type="journal article" date="2022" name="Mol. Ecol. Resour.">
        <title>The genomes of chicory, endive, great burdock and yacon provide insights into Asteraceae palaeo-polyploidization history and plant inulin production.</title>
        <authorList>
            <person name="Fan W."/>
            <person name="Wang S."/>
            <person name="Wang H."/>
            <person name="Wang A."/>
            <person name="Jiang F."/>
            <person name="Liu H."/>
            <person name="Zhao H."/>
            <person name="Xu D."/>
            <person name="Zhang Y."/>
        </authorList>
    </citation>
    <scope>NUCLEOTIDE SEQUENCE [LARGE SCALE GENOMIC DNA]</scope>
    <source>
        <strain evidence="2">cv. Niubang</strain>
    </source>
</reference>
<dbReference type="EMBL" id="CM042048">
    <property type="protein sequence ID" value="KAI3758071.1"/>
    <property type="molecule type" value="Genomic_DNA"/>
</dbReference>
<proteinExistence type="predicted"/>
<comment type="caution">
    <text evidence="1">The sequence shown here is derived from an EMBL/GenBank/DDBJ whole genome shotgun (WGS) entry which is preliminary data.</text>
</comment>
<evidence type="ECO:0000313" key="2">
    <source>
        <dbReference type="Proteomes" id="UP001055879"/>
    </source>
</evidence>
<protein>
    <submittedName>
        <fullName evidence="1">Uncharacterized protein</fullName>
    </submittedName>
</protein>
<name>A0ACB9EH46_ARCLA</name>
<gene>
    <name evidence="1" type="ORF">L6452_05618</name>
</gene>
<organism evidence="1 2">
    <name type="scientific">Arctium lappa</name>
    <name type="common">Greater burdock</name>
    <name type="synonym">Lappa major</name>
    <dbReference type="NCBI Taxonomy" id="4217"/>
    <lineage>
        <taxon>Eukaryota</taxon>
        <taxon>Viridiplantae</taxon>
        <taxon>Streptophyta</taxon>
        <taxon>Embryophyta</taxon>
        <taxon>Tracheophyta</taxon>
        <taxon>Spermatophyta</taxon>
        <taxon>Magnoliopsida</taxon>
        <taxon>eudicotyledons</taxon>
        <taxon>Gunneridae</taxon>
        <taxon>Pentapetalae</taxon>
        <taxon>asterids</taxon>
        <taxon>campanulids</taxon>
        <taxon>Asterales</taxon>
        <taxon>Asteraceae</taxon>
        <taxon>Carduoideae</taxon>
        <taxon>Cardueae</taxon>
        <taxon>Arctiinae</taxon>
        <taxon>Arctium</taxon>
    </lineage>
</organism>
<keyword evidence="2" id="KW-1185">Reference proteome</keyword>
<dbReference type="Proteomes" id="UP001055879">
    <property type="component" value="Linkage Group LG02"/>
</dbReference>